<organism evidence="4 5">
    <name type="scientific">Candidatus Desulfaltia bathyphila</name>
    <dbReference type="NCBI Taxonomy" id="2841697"/>
    <lineage>
        <taxon>Bacteria</taxon>
        <taxon>Pseudomonadati</taxon>
        <taxon>Thermodesulfobacteriota</taxon>
        <taxon>Desulfobacteria</taxon>
        <taxon>Desulfobacterales</taxon>
        <taxon>Desulfobacterales incertae sedis</taxon>
        <taxon>Candidatus Desulfaltia</taxon>
    </lineage>
</organism>
<dbReference type="PANTHER" id="PTHR30469:SF12">
    <property type="entry name" value="MULTIDRUG RESISTANCE PROTEIN MDTA"/>
    <property type="match status" value="1"/>
</dbReference>
<dbReference type="Pfam" id="PF25917">
    <property type="entry name" value="BSH_RND"/>
    <property type="match status" value="1"/>
</dbReference>
<dbReference type="AlphaFoldDB" id="A0A8J6N4I8"/>
<comment type="similarity">
    <text evidence="1">Belongs to the membrane fusion protein (MFP) (TC 8.A.1) family.</text>
</comment>
<gene>
    <name evidence="4" type="ORF">H8E80_00755</name>
</gene>
<dbReference type="EMBL" id="JACNLL010000010">
    <property type="protein sequence ID" value="MBC8198565.1"/>
    <property type="molecule type" value="Genomic_DNA"/>
</dbReference>
<dbReference type="Gene3D" id="2.40.50.100">
    <property type="match status" value="1"/>
</dbReference>
<comment type="caution">
    <text evidence="4">The sequence shown here is derived from an EMBL/GenBank/DDBJ whole genome shotgun (WGS) entry which is preliminary data.</text>
</comment>
<dbReference type="PANTHER" id="PTHR30469">
    <property type="entry name" value="MULTIDRUG RESISTANCE PROTEIN MDTA"/>
    <property type="match status" value="1"/>
</dbReference>
<dbReference type="InterPro" id="IPR058625">
    <property type="entry name" value="MdtA-like_BSH"/>
</dbReference>
<dbReference type="Gene3D" id="2.40.30.170">
    <property type="match status" value="1"/>
</dbReference>
<dbReference type="GO" id="GO:1990281">
    <property type="term" value="C:efflux pump complex"/>
    <property type="evidence" value="ECO:0007669"/>
    <property type="project" value="TreeGrafter"/>
</dbReference>
<evidence type="ECO:0000313" key="4">
    <source>
        <dbReference type="EMBL" id="MBC8198565.1"/>
    </source>
</evidence>
<name>A0A8J6N4I8_9BACT</name>
<evidence type="ECO:0000313" key="5">
    <source>
        <dbReference type="Proteomes" id="UP000603545"/>
    </source>
</evidence>
<feature type="coiled-coil region" evidence="2">
    <location>
        <begin position="112"/>
        <end position="191"/>
    </location>
</feature>
<sequence>MKKGFMFKSMRVVVVLALSLTVAVLLITLRPKAQRQVKTETGRLVEVLAVKAKDLNMIIDGYGTVKPMETLKLAAEIRGRIIDTHSSFKEGSFIKNGVVLIKIDPRTYRLEVDRQSIQIEQTEAEIKKLEQEIKNLDASIKISKADAALSKTDFARLKKLSIRNVVAKTTLDQAEQRYLASLERLQGLENQLALTGPLKERLKAQLDMGKVMLCQAKLDLEKTGIIAPFDGWVLIKDVEKGRHVSAGQYMGSIYKDGALDVEIRIPAKDLKWFATDWKQDAMPDVEIIFRDNSSYKWKGRVARIKAQMNEKTRTLPVVVEIDTDSIKDKIKSGIRLRPGMFVTVLIKGKKIKQVFVLPRHVVHTGDVVYIMTDNCLKIRPVNILRSVRDLVYIDKGLSDGDLVIKSPLSGAVDGMKVRINKENR</sequence>
<dbReference type="Gene3D" id="2.40.420.20">
    <property type="match status" value="1"/>
</dbReference>
<dbReference type="Gene3D" id="1.10.287.470">
    <property type="entry name" value="Helix hairpin bin"/>
    <property type="match status" value="1"/>
</dbReference>
<evidence type="ECO:0000256" key="1">
    <source>
        <dbReference type="ARBA" id="ARBA00009477"/>
    </source>
</evidence>
<dbReference type="InterPro" id="IPR006143">
    <property type="entry name" value="RND_pump_MFP"/>
</dbReference>
<evidence type="ECO:0000259" key="3">
    <source>
        <dbReference type="Pfam" id="PF25917"/>
    </source>
</evidence>
<proteinExistence type="inferred from homology"/>
<feature type="domain" description="Multidrug resistance protein MdtA-like barrel-sandwich hybrid" evidence="3">
    <location>
        <begin position="72"/>
        <end position="250"/>
    </location>
</feature>
<keyword evidence="2" id="KW-0175">Coiled coil</keyword>
<protein>
    <submittedName>
        <fullName evidence="4">Efflux RND transporter periplasmic adaptor subunit</fullName>
    </submittedName>
</protein>
<dbReference type="Proteomes" id="UP000603545">
    <property type="component" value="Unassembled WGS sequence"/>
</dbReference>
<dbReference type="NCBIfam" id="TIGR01730">
    <property type="entry name" value="RND_mfp"/>
    <property type="match status" value="1"/>
</dbReference>
<dbReference type="SUPFAM" id="SSF111369">
    <property type="entry name" value="HlyD-like secretion proteins"/>
    <property type="match status" value="2"/>
</dbReference>
<evidence type="ECO:0000256" key="2">
    <source>
        <dbReference type="SAM" id="Coils"/>
    </source>
</evidence>
<accession>A0A8J6N4I8</accession>
<reference evidence="4 5" key="1">
    <citation type="submission" date="2020-08" db="EMBL/GenBank/DDBJ databases">
        <title>Bridging the membrane lipid divide: bacteria of the FCB group superphylum have the potential to synthesize archaeal ether lipids.</title>
        <authorList>
            <person name="Villanueva L."/>
            <person name="Von Meijenfeldt F.A.B."/>
            <person name="Westbye A.B."/>
            <person name="Yadav S."/>
            <person name="Hopmans E.C."/>
            <person name="Dutilh B.E."/>
            <person name="Sinninghe Damste J.S."/>
        </authorList>
    </citation>
    <scope>NUCLEOTIDE SEQUENCE [LARGE SCALE GENOMIC DNA]</scope>
    <source>
        <strain evidence="4">NIOZ-UU82</strain>
    </source>
</reference>
<dbReference type="GO" id="GO:0015562">
    <property type="term" value="F:efflux transmembrane transporter activity"/>
    <property type="evidence" value="ECO:0007669"/>
    <property type="project" value="TreeGrafter"/>
</dbReference>